<dbReference type="InterPro" id="IPR000668">
    <property type="entry name" value="Peptidase_C1A_C"/>
</dbReference>
<feature type="domain" description="Cathepsin propeptide inhibitor" evidence="9">
    <location>
        <begin position="39"/>
        <end position="95"/>
    </location>
</feature>
<dbReference type="InterPro" id="IPR025661">
    <property type="entry name" value="Pept_asp_AS"/>
</dbReference>
<organism evidence="10 11">
    <name type="scientific">Canna indica</name>
    <name type="common">Indian-shot</name>
    <dbReference type="NCBI Taxonomy" id="4628"/>
    <lineage>
        <taxon>Eukaryota</taxon>
        <taxon>Viridiplantae</taxon>
        <taxon>Streptophyta</taxon>
        <taxon>Embryophyta</taxon>
        <taxon>Tracheophyta</taxon>
        <taxon>Spermatophyta</taxon>
        <taxon>Magnoliopsida</taxon>
        <taxon>Liliopsida</taxon>
        <taxon>Zingiberales</taxon>
        <taxon>Cannaceae</taxon>
        <taxon>Canna</taxon>
    </lineage>
</organism>
<gene>
    <name evidence="10" type="ORF">Cni_G23317</name>
</gene>
<dbReference type="InterPro" id="IPR000169">
    <property type="entry name" value="Pept_cys_AS"/>
</dbReference>
<dbReference type="FunFam" id="3.90.70.10:FF:000023">
    <property type="entry name" value="Senescence-specific cysteine protease SAG39"/>
    <property type="match status" value="1"/>
</dbReference>
<dbReference type="Pfam" id="PF08246">
    <property type="entry name" value="Inhibitor_I29"/>
    <property type="match status" value="1"/>
</dbReference>
<feature type="signal peptide" evidence="7">
    <location>
        <begin position="1"/>
        <end position="23"/>
    </location>
</feature>
<evidence type="ECO:0000313" key="10">
    <source>
        <dbReference type="EMBL" id="WOL14537.1"/>
    </source>
</evidence>
<evidence type="ECO:0000256" key="4">
    <source>
        <dbReference type="ARBA" id="ARBA00022801"/>
    </source>
</evidence>
<proteinExistence type="inferred from homology"/>
<accession>A0AAQ3L054</accession>
<dbReference type="PRINTS" id="PR00705">
    <property type="entry name" value="PAPAIN"/>
</dbReference>
<feature type="domain" description="Peptidase C1A papain C-terminal" evidence="8">
    <location>
        <begin position="124"/>
        <end position="344"/>
    </location>
</feature>
<dbReference type="PANTHER" id="PTHR12411">
    <property type="entry name" value="CYSTEINE PROTEASE FAMILY C1-RELATED"/>
    <property type="match status" value="1"/>
</dbReference>
<dbReference type="InterPro" id="IPR039417">
    <property type="entry name" value="Peptidase_C1A_papain-like"/>
</dbReference>
<dbReference type="InterPro" id="IPR013128">
    <property type="entry name" value="Peptidase_C1A"/>
</dbReference>
<evidence type="ECO:0000256" key="6">
    <source>
        <dbReference type="ARBA" id="ARBA00023157"/>
    </source>
</evidence>
<dbReference type="GO" id="GO:0006508">
    <property type="term" value="P:proteolysis"/>
    <property type="evidence" value="ECO:0007669"/>
    <property type="project" value="UniProtKB-KW"/>
</dbReference>
<dbReference type="PROSITE" id="PS00139">
    <property type="entry name" value="THIOL_PROTEASE_CYS"/>
    <property type="match status" value="1"/>
</dbReference>
<evidence type="ECO:0000256" key="5">
    <source>
        <dbReference type="ARBA" id="ARBA00022807"/>
    </source>
</evidence>
<keyword evidence="4" id="KW-0378">Hydrolase</keyword>
<evidence type="ECO:0000259" key="9">
    <source>
        <dbReference type="SMART" id="SM00848"/>
    </source>
</evidence>
<keyword evidence="6" id="KW-1015">Disulfide bond</keyword>
<reference evidence="10 11" key="1">
    <citation type="submission" date="2023-10" db="EMBL/GenBank/DDBJ databases">
        <title>Chromosome-scale genome assembly provides insights into flower coloration mechanisms of Canna indica.</title>
        <authorList>
            <person name="Li C."/>
        </authorList>
    </citation>
    <scope>NUCLEOTIDE SEQUENCE [LARGE SCALE GENOMIC DNA]</scope>
    <source>
        <tissue evidence="10">Flower</tissue>
    </source>
</reference>
<feature type="chain" id="PRO_5042882345" evidence="7">
    <location>
        <begin position="24"/>
        <end position="345"/>
    </location>
</feature>
<dbReference type="InterPro" id="IPR038765">
    <property type="entry name" value="Papain-like_cys_pep_sf"/>
</dbReference>
<evidence type="ECO:0000259" key="8">
    <source>
        <dbReference type="SMART" id="SM00645"/>
    </source>
</evidence>
<dbReference type="SMART" id="SM00848">
    <property type="entry name" value="Inhibitor_I29"/>
    <property type="match status" value="1"/>
</dbReference>
<dbReference type="CDD" id="cd02248">
    <property type="entry name" value="Peptidase_C1A"/>
    <property type="match status" value="1"/>
</dbReference>
<evidence type="ECO:0000256" key="1">
    <source>
        <dbReference type="ARBA" id="ARBA00008455"/>
    </source>
</evidence>
<keyword evidence="5" id="KW-0788">Thiol protease</keyword>
<name>A0AAQ3L054_9LILI</name>
<sequence length="345" mass="36818">MLSSTNPSCFFFTALLLGFVTSGAVIRPVADTDHLSLQHEKWMAKHGIEYKDTAEKNHRFEIFKLNVEYINSVNSANRKYKLGVNRFADLSNGEFKALRSGLKLKIMRSSAGSFRFQNATATVVPSAVDWRSKGAVTPVKNQGQCGCCWAFSAVASTEGIIKLKTGKLISLSVQQLVDCDVITSENRGCSEGSIDAAFEFIATNGGLATEANYPYRASNGTCGVAGKSGSNAAAIRGYVSVPSIGEALLAKAVARQPVSVAVDAGGRDFQFYAGGVFSGECGNDLNHGVAVVGFGKGRDGTKYWIVKNSWGVSWGESGYMRLQRDVGGDDEGLCGIAMYASYPTV</sequence>
<keyword evidence="11" id="KW-1185">Reference proteome</keyword>
<dbReference type="PROSITE" id="PS00639">
    <property type="entry name" value="THIOL_PROTEASE_HIS"/>
    <property type="match status" value="1"/>
</dbReference>
<dbReference type="InterPro" id="IPR013201">
    <property type="entry name" value="Prot_inhib_I29"/>
</dbReference>
<evidence type="ECO:0000256" key="3">
    <source>
        <dbReference type="ARBA" id="ARBA00022729"/>
    </source>
</evidence>
<dbReference type="AlphaFoldDB" id="A0AAQ3L054"/>
<dbReference type="EMBL" id="CP136896">
    <property type="protein sequence ID" value="WOL14537.1"/>
    <property type="molecule type" value="Genomic_DNA"/>
</dbReference>
<evidence type="ECO:0000256" key="2">
    <source>
        <dbReference type="ARBA" id="ARBA00022670"/>
    </source>
</evidence>
<dbReference type="GO" id="GO:0008234">
    <property type="term" value="F:cysteine-type peptidase activity"/>
    <property type="evidence" value="ECO:0007669"/>
    <property type="project" value="UniProtKB-KW"/>
</dbReference>
<protein>
    <submittedName>
        <fullName evidence="10">Senescence-specific cysteine protease SAG39-like</fullName>
    </submittedName>
</protein>
<comment type="similarity">
    <text evidence="1">Belongs to the peptidase C1 family.</text>
</comment>
<dbReference type="SUPFAM" id="SSF54001">
    <property type="entry name" value="Cysteine proteinases"/>
    <property type="match status" value="1"/>
</dbReference>
<evidence type="ECO:0000256" key="7">
    <source>
        <dbReference type="SAM" id="SignalP"/>
    </source>
</evidence>
<dbReference type="PROSITE" id="PS00640">
    <property type="entry name" value="THIOL_PROTEASE_ASN"/>
    <property type="match status" value="1"/>
</dbReference>
<dbReference type="InterPro" id="IPR025660">
    <property type="entry name" value="Pept_his_AS"/>
</dbReference>
<keyword evidence="2 10" id="KW-0645">Protease</keyword>
<dbReference type="Gene3D" id="3.90.70.10">
    <property type="entry name" value="Cysteine proteinases"/>
    <property type="match status" value="1"/>
</dbReference>
<dbReference type="SMART" id="SM00645">
    <property type="entry name" value="Pept_C1"/>
    <property type="match status" value="1"/>
</dbReference>
<dbReference type="Pfam" id="PF00112">
    <property type="entry name" value="Peptidase_C1"/>
    <property type="match status" value="1"/>
</dbReference>
<evidence type="ECO:0000313" key="11">
    <source>
        <dbReference type="Proteomes" id="UP001327560"/>
    </source>
</evidence>
<dbReference type="Proteomes" id="UP001327560">
    <property type="component" value="Chromosome 7"/>
</dbReference>
<keyword evidence="3 7" id="KW-0732">Signal</keyword>